<gene>
    <name evidence="2" type="primary">SMPD1</name>
</gene>
<accession>A0AAY4BLY4</accession>
<proteinExistence type="predicted"/>
<protein>
    <submittedName>
        <fullName evidence="2">Uncharacterized protein</fullName>
    </submittedName>
</protein>
<dbReference type="Proteomes" id="UP000694580">
    <property type="component" value="Unplaced"/>
</dbReference>
<dbReference type="GeneTree" id="ENSGT00530000064449"/>
<dbReference type="Ensembl" id="ENSDCDT00010024378.1">
    <property type="protein sequence ID" value="ENSDCDP00010021920.1"/>
    <property type="gene ID" value="ENSDCDG00010011073.1"/>
</dbReference>
<sequence>MKTFRKYMLCQRTCAVIIGLTVIITVWVMLRYRDEGKVEEKVNGTMAITAKSRVARASAWKRKYFTTYRCNGTDGISTPYIFPTPTVCVSANTTSIVTVPLTALVNGEYRAISYAQYPWYMTDQQVNRGWDNLVADPADYDWKDWTTHPYAIHHRKLISFVKSTPANHVTVFKMFFNLTDLDLWPPSVHGKNDTYQEDRGGRCWVFFLWPYIHVHQPPYFPLRVCQIPERKMNKTGVNWQAFDKGIQIRELKENQPIDDWFGVTTGITGKNNNWFLLVEQAANVTQQDCVVCLGPRPLLQVIPAVIADECVVEVMIKTQPYKGCQAWDQVYPLTGPEKLKPNFSSKIAQGNFTCINLLGGQNLLGEGAPRDWCSTIQNVGTYFNPLSRSDIWWWCGGNKLFDRLPPNATGLCALVTLLLPVSIYPTNVTNLLFKLNSLAPADWHRRKRSTLPWEKLTDPTYIDAIGVPRGVPDEYKIANQIAAGFESALCWWCTINKNVDRINYIYI</sequence>
<dbReference type="InterPro" id="IPR018154">
    <property type="entry name" value="TLV/ENV_coat_polyprotein"/>
</dbReference>
<keyword evidence="1" id="KW-0472">Membrane</keyword>
<dbReference type="AlphaFoldDB" id="A0AAY4BLY4"/>
<dbReference type="PANTHER" id="PTHR10424:SF80">
    <property type="entry name" value="ENVELOPE GLYCOPROTEIN"/>
    <property type="match status" value="1"/>
</dbReference>
<reference evidence="2" key="1">
    <citation type="submission" date="2025-08" db="UniProtKB">
        <authorList>
            <consortium name="Ensembl"/>
        </authorList>
    </citation>
    <scope>IDENTIFICATION</scope>
</reference>
<dbReference type="PANTHER" id="PTHR10424">
    <property type="entry name" value="VIRAL ENVELOPE PROTEIN"/>
    <property type="match status" value="1"/>
</dbReference>
<keyword evidence="1" id="KW-1133">Transmembrane helix</keyword>
<name>A0AAY4BLY4_9TELE</name>
<keyword evidence="1" id="KW-0812">Transmembrane</keyword>
<evidence type="ECO:0000313" key="2">
    <source>
        <dbReference type="Ensembl" id="ENSDCDP00010021920.1"/>
    </source>
</evidence>
<keyword evidence="3" id="KW-1185">Reference proteome</keyword>
<reference evidence="2" key="2">
    <citation type="submission" date="2025-09" db="UniProtKB">
        <authorList>
            <consortium name="Ensembl"/>
        </authorList>
    </citation>
    <scope>IDENTIFICATION</scope>
</reference>
<feature type="transmembrane region" description="Helical" evidence="1">
    <location>
        <begin position="12"/>
        <end position="30"/>
    </location>
</feature>
<evidence type="ECO:0000313" key="3">
    <source>
        <dbReference type="Proteomes" id="UP000694580"/>
    </source>
</evidence>
<evidence type="ECO:0000256" key="1">
    <source>
        <dbReference type="SAM" id="Phobius"/>
    </source>
</evidence>
<organism evidence="2 3">
    <name type="scientific">Denticeps clupeoides</name>
    <name type="common">denticle herring</name>
    <dbReference type="NCBI Taxonomy" id="299321"/>
    <lineage>
        <taxon>Eukaryota</taxon>
        <taxon>Metazoa</taxon>
        <taxon>Chordata</taxon>
        <taxon>Craniata</taxon>
        <taxon>Vertebrata</taxon>
        <taxon>Euteleostomi</taxon>
        <taxon>Actinopterygii</taxon>
        <taxon>Neopterygii</taxon>
        <taxon>Teleostei</taxon>
        <taxon>Clupei</taxon>
        <taxon>Clupeiformes</taxon>
        <taxon>Denticipitoidei</taxon>
        <taxon>Denticipitidae</taxon>
        <taxon>Denticeps</taxon>
    </lineage>
</organism>